<dbReference type="EMBL" id="JBFDAA010000010">
    <property type="protein sequence ID" value="KAL1124676.1"/>
    <property type="molecule type" value="Genomic_DNA"/>
</dbReference>
<feature type="compositionally biased region" description="Low complexity" evidence="1">
    <location>
        <begin position="148"/>
        <end position="169"/>
    </location>
</feature>
<proteinExistence type="predicted"/>
<dbReference type="AlphaFoldDB" id="A0ABD0YBG4"/>
<gene>
    <name evidence="2" type="ORF">AAG570_001300</name>
</gene>
<comment type="caution">
    <text evidence="2">The sequence shown here is derived from an EMBL/GenBank/DDBJ whole genome shotgun (WGS) entry which is preliminary data.</text>
</comment>
<evidence type="ECO:0000313" key="2">
    <source>
        <dbReference type="EMBL" id="KAL1124676.1"/>
    </source>
</evidence>
<protein>
    <submittedName>
        <fullName evidence="2">Uncharacterized protein</fullName>
    </submittedName>
</protein>
<evidence type="ECO:0000313" key="3">
    <source>
        <dbReference type="Proteomes" id="UP001558652"/>
    </source>
</evidence>
<sequence>MALKRRNAFLRARNQRVTIDRAHSASSARASIRVPVCPLVRVRHVLLATRSVLRVRATLIAMWFTTPENSFRMSSFKTKIRRRKYALARGGAGAATPSTAAGGAAGGDKRHSRQEASGQESAAKGVPANNWEFVSFGPGLFGPRRESSASADESGDSPSNSRPNSRPPSWLAALPHHFVIEESEDDQGTTNPSGI</sequence>
<keyword evidence="3" id="KW-1185">Reference proteome</keyword>
<reference evidence="2 3" key="1">
    <citation type="submission" date="2024-07" db="EMBL/GenBank/DDBJ databases">
        <title>Chromosome-level genome assembly of the water stick insect Ranatra chinensis (Heteroptera: Nepidae).</title>
        <authorList>
            <person name="Liu X."/>
        </authorList>
    </citation>
    <scope>NUCLEOTIDE SEQUENCE [LARGE SCALE GENOMIC DNA]</scope>
    <source>
        <strain evidence="2">Cailab_2021Rc</strain>
        <tissue evidence="2">Muscle</tissue>
    </source>
</reference>
<evidence type="ECO:0000256" key="1">
    <source>
        <dbReference type="SAM" id="MobiDB-lite"/>
    </source>
</evidence>
<dbReference type="Proteomes" id="UP001558652">
    <property type="component" value="Unassembled WGS sequence"/>
</dbReference>
<accession>A0ABD0YBG4</accession>
<name>A0ABD0YBG4_9HEMI</name>
<feature type="region of interest" description="Disordered" evidence="1">
    <location>
        <begin position="142"/>
        <end position="195"/>
    </location>
</feature>
<feature type="region of interest" description="Disordered" evidence="1">
    <location>
        <begin position="89"/>
        <end position="124"/>
    </location>
</feature>
<organism evidence="2 3">
    <name type="scientific">Ranatra chinensis</name>
    <dbReference type="NCBI Taxonomy" id="642074"/>
    <lineage>
        <taxon>Eukaryota</taxon>
        <taxon>Metazoa</taxon>
        <taxon>Ecdysozoa</taxon>
        <taxon>Arthropoda</taxon>
        <taxon>Hexapoda</taxon>
        <taxon>Insecta</taxon>
        <taxon>Pterygota</taxon>
        <taxon>Neoptera</taxon>
        <taxon>Paraneoptera</taxon>
        <taxon>Hemiptera</taxon>
        <taxon>Heteroptera</taxon>
        <taxon>Panheteroptera</taxon>
        <taxon>Nepomorpha</taxon>
        <taxon>Nepidae</taxon>
        <taxon>Ranatrinae</taxon>
        <taxon>Ranatra</taxon>
    </lineage>
</organism>